<dbReference type="EMBL" id="JAJBNC010000011">
    <property type="protein sequence ID" value="MCB5493673.1"/>
    <property type="molecule type" value="Genomic_DNA"/>
</dbReference>
<proteinExistence type="predicted"/>
<reference evidence="2" key="2">
    <citation type="submission" date="2020-02" db="EMBL/GenBank/DDBJ databases">
        <authorList>
            <person name="Littmann E."/>
            <person name="Sorbara M."/>
        </authorList>
    </citation>
    <scope>NUCLEOTIDE SEQUENCE</scope>
    <source>
        <strain evidence="2">MSK.15.32</strain>
    </source>
</reference>
<reference evidence="1" key="3">
    <citation type="submission" date="2021-10" db="EMBL/GenBank/DDBJ databases">
        <title>Collection of gut derived symbiotic bacterial strains cultured from healthy donors.</title>
        <authorList>
            <person name="Lin H."/>
            <person name="Littmann E."/>
            <person name="Claire K."/>
            <person name="Pamer E."/>
        </authorList>
    </citation>
    <scope>NUCLEOTIDE SEQUENCE</scope>
    <source>
        <strain evidence="1">MSK.23.4</strain>
    </source>
</reference>
<evidence type="ECO:0000313" key="1">
    <source>
        <dbReference type="EMBL" id="MCB5493673.1"/>
    </source>
</evidence>
<comment type="caution">
    <text evidence="1">The sequence shown here is derived from an EMBL/GenBank/DDBJ whole genome shotgun (WGS) entry which is preliminary data.</text>
</comment>
<sequence>MNEILNQNELDKLAQVGADDTMGEVAPRSIFTSIAATITVCTPASWASLATSVATVTQATKLFSCTGKC</sequence>
<accession>A0AAJ1AYW0</accession>
<reference evidence="2" key="1">
    <citation type="journal article" date="2020" name="Cell Host Microbe">
        <title>Functional and Genomic Variation between Human-Derived Isolates of Lachnospiraceae Reveals Inter- and Intra-Species Diversity.</title>
        <authorList>
            <person name="Sorbara M.T."/>
            <person name="Littmann E.R."/>
            <person name="Fontana E."/>
            <person name="Moody T.U."/>
            <person name="Kohout C.E."/>
            <person name="Gjonbalaj M."/>
            <person name="Eaton V."/>
            <person name="Seok R."/>
            <person name="Leiner I.M."/>
            <person name="Pamer E.G."/>
        </authorList>
    </citation>
    <scope>NUCLEOTIDE SEQUENCE</scope>
    <source>
        <strain evidence="2">MSK.15.32</strain>
    </source>
</reference>
<evidence type="ECO:0000313" key="2">
    <source>
        <dbReference type="EMBL" id="NSI57021.1"/>
    </source>
</evidence>
<gene>
    <name evidence="2" type="ORF">G4993_01170</name>
    <name evidence="1" type="ORF">LIQ10_07955</name>
</gene>
<dbReference type="RefSeq" id="WP_173877888.1">
    <property type="nucleotide sequence ID" value="NZ_JAAIMR010000001.1"/>
</dbReference>
<evidence type="ECO:0000313" key="3">
    <source>
        <dbReference type="Proteomes" id="UP001297422"/>
    </source>
</evidence>
<organism evidence="1 3">
    <name type="scientific">Mediterraneibacter gnavus</name>
    <name type="common">Ruminococcus gnavus</name>
    <dbReference type="NCBI Taxonomy" id="33038"/>
    <lineage>
        <taxon>Bacteria</taxon>
        <taxon>Bacillati</taxon>
        <taxon>Bacillota</taxon>
        <taxon>Clostridia</taxon>
        <taxon>Lachnospirales</taxon>
        <taxon>Lachnospiraceae</taxon>
        <taxon>Mediterraneibacter</taxon>
    </lineage>
</organism>
<dbReference type="EMBL" id="JAAIRV010000002">
    <property type="protein sequence ID" value="NSI57021.1"/>
    <property type="molecule type" value="Genomic_DNA"/>
</dbReference>
<dbReference type="Proteomes" id="UP001296580">
    <property type="component" value="Unassembled WGS sequence"/>
</dbReference>
<name>A0AAJ1AYW0_MEDGN</name>
<protein>
    <submittedName>
        <fullName evidence="1">Uncharacterized protein</fullName>
    </submittedName>
</protein>
<dbReference type="Proteomes" id="UP001297422">
    <property type="component" value="Unassembled WGS sequence"/>
</dbReference>
<dbReference type="AlphaFoldDB" id="A0AAJ1AYW0"/>